<accession>A0A9D1DPH2</accession>
<proteinExistence type="predicted"/>
<organism evidence="1 2">
    <name type="scientific">Candidatus Gallacutalibacter pullicola</name>
    <dbReference type="NCBI Taxonomy" id="2840830"/>
    <lineage>
        <taxon>Bacteria</taxon>
        <taxon>Bacillati</taxon>
        <taxon>Bacillota</taxon>
        <taxon>Clostridia</taxon>
        <taxon>Eubacteriales</taxon>
        <taxon>Candidatus Gallacutalibacter</taxon>
    </lineage>
</organism>
<sequence length="457" mass="51907">MTYERSLTFAAQLWIDSYLAKQTAKAGIRLDRQQTADELLLFLTDDSTLLTPGFVLRRHIQAQGLVSGEGYADLSQTSNIPWPGDVIHQTAKKLSSISRAQHGLTISTGNWEHYLTDAQTIHRDMIFRLAMITGMGREQTLDLLLACGQEPYNMRRPMELICWFCQYTPGAYTWRDVRRLLDACTDRPLAEGGGQTPELYGENFTQLIRQNVGALLDANLPAEEAERMLKELIAQSLGELSGASRTAQNGYLRLTEYLNALYLPGKQATLHKLINAVYERLDWRFEDLLQSPTGKRYVFRGAVEDESASRIEDCVFSAALGETALFCKRYYARANAIENGIRAVDRRDILLLGYFLITGYSGADPDTRAQFWHLTEENTSLDRRIALLRDDLDDLTHSADSREKQVLCCRILNELLTEFGFRSLYHPAPFDRFILLSLLTDHPARTARYLLGEEMEV</sequence>
<protein>
    <submittedName>
        <fullName evidence="1">Uncharacterized protein</fullName>
    </submittedName>
</protein>
<evidence type="ECO:0000313" key="2">
    <source>
        <dbReference type="Proteomes" id="UP000886785"/>
    </source>
</evidence>
<dbReference type="Proteomes" id="UP000886785">
    <property type="component" value="Unassembled WGS sequence"/>
</dbReference>
<dbReference type="EMBL" id="DVHF01000036">
    <property type="protein sequence ID" value="HIR56630.1"/>
    <property type="molecule type" value="Genomic_DNA"/>
</dbReference>
<dbReference type="AlphaFoldDB" id="A0A9D1DPH2"/>
<gene>
    <name evidence="1" type="ORF">IAA54_03095</name>
</gene>
<evidence type="ECO:0000313" key="1">
    <source>
        <dbReference type="EMBL" id="HIR56630.1"/>
    </source>
</evidence>
<reference evidence="1" key="2">
    <citation type="journal article" date="2021" name="PeerJ">
        <title>Extensive microbial diversity within the chicken gut microbiome revealed by metagenomics and culture.</title>
        <authorList>
            <person name="Gilroy R."/>
            <person name="Ravi A."/>
            <person name="Getino M."/>
            <person name="Pursley I."/>
            <person name="Horton D.L."/>
            <person name="Alikhan N.F."/>
            <person name="Baker D."/>
            <person name="Gharbi K."/>
            <person name="Hall N."/>
            <person name="Watson M."/>
            <person name="Adriaenssens E.M."/>
            <person name="Foster-Nyarko E."/>
            <person name="Jarju S."/>
            <person name="Secka A."/>
            <person name="Antonio M."/>
            <person name="Oren A."/>
            <person name="Chaudhuri R.R."/>
            <person name="La Ragione R."/>
            <person name="Hildebrand F."/>
            <person name="Pallen M.J."/>
        </authorList>
    </citation>
    <scope>NUCLEOTIDE SEQUENCE</scope>
    <source>
        <strain evidence="1">ChiSjej1B19-7085</strain>
    </source>
</reference>
<reference evidence="1" key="1">
    <citation type="submission" date="2020-10" db="EMBL/GenBank/DDBJ databases">
        <authorList>
            <person name="Gilroy R."/>
        </authorList>
    </citation>
    <scope>NUCLEOTIDE SEQUENCE</scope>
    <source>
        <strain evidence="1">ChiSjej1B19-7085</strain>
    </source>
</reference>
<name>A0A9D1DPH2_9FIRM</name>
<comment type="caution">
    <text evidence="1">The sequence shown here is derived from an EMBL/GenBank/DDBJ whole genome shotgun (WGS) entry which is preliminary data.</text>
</comment>